<dbReference type="Pfam" id="PF01968">
    <property type="entry name" value="Hydantoinase_A"/>
    <property type="match status" value="1"/>
</dbReference>
<accession>A0A6J6QD61</accession>
<dbReference type="GO" id="GO:0017168">
    <property type="term" value="F:5-oxoprolinase (ATP-hydrolyzing) activity"/>
    <property type="evidence" value="ECO:0007669"/>
    <property type="project" value="TreeGrafter"/>
</dbReference>
<dbReference type="Pfam" id="PF05378">
    <property type="entry name" value="Hydant_A_N"/>
    <property type="match status" value="1"/>
</dbReference>
<proteinExistence type="predicted"/>
<dbReference type="InterPro" id="IPR045079">
    <property type="entry name" value="Oxoprolinase-like"/>
</dbReference>
<dbReference type="InterPro" id="IPR002821">
    <property type="entry name" value="Hydantoinase_A"/>
</dbReference>
<evidence type="ECO:0000259" key="2">
    <source>
        <dbReference type="Pfam" id="PF05378"/>
    </source>
</evidence>
<feature type="domain" description="Hydantoinase/oxoprolinase N-terminal" evidence="2">
    <location>
        <begin position="9"/>
        <end position="182"/>
    </location>
</feature>
<reference evidence="3" key="1">
    <citation type="submission" date="2020-05" db="EMBL/GenBank/DDBJ databases">
        <authorList>
            <person name="Chiriac C."/>
            <person name="Salcher M."/>
            <person name="Ghai R."/>
            <person name="Kavagutti S V."/>
        </authorList>
    </citation>
    <scope>NUCLEOTIDE SEQUENCE</scope>
</reference>
<dbReference type="PANTHER" id="PTHR11365:SF23">
    <property type="entry name" value="HYPOTHETICAL 5-OXOPROLINASE (EUROFUNG)-RELATED"/>
    <property type="match status" value="1"/>
</dbReference>
<gene>
    <name evidence="3" type="ORF">UFOPK2399_01652</name>
</gene>
<organism evidence="3">
    <name type="scientific">freshwater metagenome</name>
    <dbReference type="NCBI Taxonomy" id="449393"/>
    <lineage>
        <taxon>unclassified sequences</taxon>
        <taxon>metagenomes</taxon>
        <taxon>ecological metagenomes</taxon>
    </lineage>
</organism>
<evidence type="ECO:0000259" key="1">
    <source>
        <dbReference type="Pfam" id="PF01968"/>
    </source>
</evidence>
<feature type="domain" description="Hydantoinase A/oxoprolinase" evidence="1">
    <location>
        <begin position="203"/>
        <end position="499"/>
    </location>
</feature>
<name>A0A6J6QD61_9ZZZZ</name>
<dbReference type="GO" id="GO:0006749">
    <property type="term" value="P:glutathione metabolic process"/>
    <property type="evidence" value="ECO:0007669"/>
    <property type="project" value="TreeGrafter"/>
</dbReference>
<dbReference type="EMBL" id="CAEZXP010000006">
    <property type="protein sequence ID" value="CAB4705764.1"/>
    <property type="molecule type" value="Genomic_DNA"/>
</dbReference>
<dbReference type="GO" id="GO:0005829">
    <property type="term" value="C:cytosol"/>
    <property type="evidence" value="ECO:0007669"/>
    <property type="project" value="TreeGrafter"/>
</dbReference>
<sequence length="686" mass="73025">MSHPEHNARIGVDVGGTFTDVILQAQDGSATIRKLLSTPPNYDAAVVEAVAGMQAPGRTVTGVVHGTTVATNAVLEHRGAKTALLTTYGFRDVLELRRLRIPHMYDSFWQKPEPLVPRRLRFEAHERLAADGRVLAALDPAEVRLIAAAMRDAGVESVAVCFLHSYRFPEHEQLAGAILAEELPNVTISLSSEILREQREYERTATTVVNAYVRPLMGRYVADIRRGLDQGGVNAPLTIMQSSGGVMSAVDATHRPVLALESGPAAGVVAALGMARRLGHANAIAFDMGGTTAKASLIENGAVSRGREYEAGGSLSAGSRLMRGSGELLRIPTIDIAEVGAGGGSLAWLDTAGGLQVGPRSAGASPGPACYGRGGTEPAVTDANVYLGYMPAGAVADGQITISRDLAEAALARIATPLGLSLQEGAAGIHAIANARMTRALRSVSSEKGRDPREFALIAYGGAGPVHAVGLAEELGCRTVLVPALAGLFSALGLLFARPEFHDVFTCHLDARTVDPNFVIDVFADLETRLAPQLEGAVPEWIRSAELRYGGQTWEVEVNLPDGHITRERLNELVDRFETEHERLYGVKGEDDSPIEIRALRLAGLGPSNAVDRLEVGDTAPTREATRRAFLGGDWIDVPVRTRSSVGESPEAGPMLIDEYDTTVVVRPGWTARRDPTTETLVLECP</sequence>
<protein>
    <submittedName>
        <fullName evidence="3">Unannotated protein</fullName>
    </submittedName>
</protein>
<evidence type="ECO:0000313" key="3">
    <source>
        <dbReference type="EMBL" id="CAB4705764.1"/>
    </source>
</evidence>
<dbReference type="PANTHER" id="PTHR11365">
    <property type="entry name" value="5-OXOPROLINASE RELATED"/>
    <property type="match status" value="1"/>
</dbReference>
<dbReference type="InterPro" id="IPR008040">
    <property type="entry name" value="Hydant_A_N"/>
</dbReference>
<dbReference type="AlphaFoldDB" id="A0A6J6QD61"/>